<gene>
    <name evidence="3" type="ORF">HNR05_000801</name>
</gene>
<accession>A0A7Z0J545</accession>
<evidence type="ECO:0000313" key="4">
    <source>
        <dbReference type="Proteomes" id="UP000537260"/>
    </source>
</evidence>
<dbReference type="AlphaFoldDB" id="A0A7Z0J545"/>
<feature type="transmembrane region" description="Helical" evidence="2">
    <location>
        <begin position="107"/>
        <end position="127"/>
    </location>
</feature>
<keyword evidence="2" id="KW-0472">Membrane</keyword>
<dbReference type="EMBL" id="JACCFM010000001">
    <property type="protein sequence ID" value="NYJ19010.1"/>
    <property type="molecule type" value="Genomic_DNA"/>
</dbReference>
<sequence length="264" mass="27630">MSDQKPEVPDESWQPATDAAPERSILAESMAAAAARAGFAPAAEGEPISGQALLASMGGIRGLIEAVLPGLVFLLAYTFTRDLVLAIIAPIVIGLIFAGLRLAQKQTVTQAIGGLAGIAISAVLALMTGKAEGFYLPGFWTNGAYGAVLLISALVGWPLIGVAVGFLMGDGVEWRSNPSKRRALTLLTVCWAGLFALRLAVQLPLYYAGNFEWLGATKLLMGIPLYAPLLVVSWLMVRAIYTKTDAARPADSVPTADSASSAED</sequence>
<evidence type="ECO:0008006" key="5">
    <source>
        <dbReference type="Google" id="ProtNLM"/>
    </source>
</evidence>
<dbReference type="InterPro" id="IPR016566">
    <property type="entry name" value="UCP010219"/>
</dbReference>
<dbReference type="PIRSF" id="PIRSF010219">
    <property type="entry name" value="UCP010219"/>
    <property type="match status" value="1"/>
</dbReference>
<name>A0A7Z0J545_9MICO</name>
<keyword evidence="2" id="KW-1133">Transmembrane helix</keyword>
<feature type="transmembrane region" description="Helical" evidence="2">
    <location>
        <begin position="83"/>
        <end position="100"/>
    </location>
</feature>
<dbReference type="Proteomes" id="UP000537260">
    <property type="component" value="Unassembled WGS sequence"/>
</dbReference>
<evidence type="ECO:0000256" key="2">
    <source>
        <dbReference type="SAM" id="Phobius"/>
    </source>
</evidence>
<feature type="region of interest" description="Disordered" evidence="1">
    <location>
        <begin position="1"/>
        <end position="20"/>
    </location>
</feature>
<reference evidence="3 4" key="1">
    <citation type="submission" date="2020-07" db="EMBL/GenBank/DDBJ databases">
        <title>Sequencing the genomes of 1000 actinobacteria strains.</title>
        <authorList>
            <person name="Klenk H.-P."/>
        </authorList>
    </citation>
    <scope>NUCLEOTIDE SEQUENCE [LARGE SCALE GENOMIC DNA]</scope>
    <source>
        <strain evidence="3 4">LI1</strain>
    </source>
</reference>
<feature type="transmembrane region" description="Helical" evidence="2">
    <location>
        <begin position="58"/>
        <end position="77"/>
    </location>
</feature>
<dbReference type="RefSeq" id="WP_179577839.1">
    <property type="nucleotide sequence ID" value="NZ_JACCFM010000001.1"/>
</dbReference>
<feature type="transmembrane region" description="Helical" evidence="2">
    <location>
        <begin position="184"/>
        <end position="207"/>
    </location>
</feature>
<organism evidence="3 4">
    <name type="scientific">Glaciibacter psychrotolerans</name>
    <dbReference type="NCBI Taxonomy" id="670054"/>
    <lineage>
        <taxon>Bacteria</taxon>
        <taxon>Bacillati</taxon>
        <taxon>Actinomycetota</taxon>
        <taxon>Actinomycetes</taxon>
        <taxon>Micrococcales</taxon>
        <taxon>Microbacteriaceae</taxon>
        <taxon>Glaciibacter</taxon>
    </lineage>
</organism>
<protein>
    <recommendedName>
        <fullName evidence="5">DUF3159 domain-containing protein</fullName>
    </recommendedName>
</protein>
<comment type="caution">
    <text evidence="3">The sequence shown here is derived from an EMBL/GenBank/DDBJ whole genome shotgun (WGS) entry which is preliminary data.</text>
</comment>
<feature type="transmembrane region" description="Helical" evidence="2">
    <location>
        <begin position="219"/>
        <end position="241"/>
    </location>
</feature>
<keyword evidence="4" id="KW-1185">Reference proteome</keyword>
<dbReference type="Pfam" id="PF11361">
    <property type="entry name" value="DUF3159"/>
    <property type="match status" value="1"/>
</dbReference>
<keyword evidence="2" id="KW-0812">Transmembrane</keyword>
<evidence type="ECO:0000313" key="3">
    <source>
        <dbReference type="EMBL" id="NYJ19010.1"/>
    </source>
</evidence>
<evidence type="ECO:0000256" key="1">
    <source>
        <dbReference type="SAM" id="MobiDB-lite"/>
    </source>
</evidence>
<proteinExistence type="predicted"/>
<feature type="transmembrane region" description="Helical" evidence="2">
    <location>
        <begin position="147"/>
        <end position="172"/>
    </location>
</feature>